<evidence type="ECO:0000256" key="3">
    <source>
        <dbReference type="SAM" id="MobiDB-lite"/>
    </source>
</evidence>
<evidence type="ECO:0000313" key="6">
    <source>
        <dbReference type="Proteomes" id="UP000015464"/>
    </source>
</evidence>
<proteinExistence type="predicted"/>
<dbReference type="InterPro" id="IPR016197">
    <property type="entry name" value="Chromo-like_dom_sf"/>
</dbReference>
<dbReference type="Gene3D" id="2.40.50.40">
    <property type="match status" value="1"/>
</dbReference>
<dbReference type="GeneID" id="25034537"/>
<evidence type="ECO:0000259" key="4">
    <source>
        <dbReference type="PROSITE" id="PS50013"/>
    </source>
</evidence>
<dbReference type="InterPro" id="IPR049937">
    <property type="entry name" value="CD_Chp1-like"/>
</dbReference>
<dbReference type="Gene3D" id="3.30.70.330">
    <property type="match status" value="1"/>
</dbReference>
<dbReference type="InterPro" id="IPR012677">
    <property type="entry name" value="Nucleotide-bd_a/b_plait_sf"/>
</dbReference>
<dbReference type="CDD" id="cd00590">
    <property type="entry name" value="RRM_SF"/>
    <property type="match status" value="1"/>
</dbReference>
<accession>S9X3V0</accession>
<evidence type="ECO:0000256" key="2">
    <source>
        <dbReference type="ARBA" id="ARBA00023242"/>
    </source>
</evidence>
<dbReference type="GO" id="GO:0042393">
    <property type="term" value="F:histone binding"/>
    <property type="evidence" value="ECO:0007669"/>
    <property type="project" value="InterPro"/>
</dbReference>
<dbReference type="Pfam" id="PF00385">
    <property type="entry name" value="Chromo"/>
    <property type="match status" value="1"/>
</dbReference>
<organism evidence="5 6">
    <name type="scientific">Schizosaccharomyces cryophilus (strain OY26 / ATCC MYA-4695 / CBS 11777 / NBRC 106824 / NRRL Y48691)</name>
    <name type="common">Fission yeast</name>
    <dbReference type="NCBI Taxonomy" id="653667"/>
    <lineage>
        <taxon>Eukaryota</taxon>
        <taxon>Fungi</taxon>
        <taxon>Dikarya</taxon>
        <taxon>Ascomycota</taxon>
        <taxon>Taphrinomycotina</taxon>
        <taxon>Schizosaccharomycetes</taxon>
        <taxon>Schizosaccharomycetales</taxon>
        <taxon>Schizosaccharomycetaceae</taxon>
        <taxon>Schizosaccharomyces</taxon>
    </lineage>
</organism>
<dbReference type="GO" id="GO:0140566">
    <property type="term" value="F:histone reader activity"/>
    <property type="evidence" value="ECO:0007669"/>
    <property type="project" value="InterPro"/>
</dbReference>
<dbReference type="STRING" id="653667.S9X3V0"/>
<dbReference type="InterPro" id="IPR051219">
    <property type="entry name" value="Heterochromatin_chromo-domain"/>
</dbReference>
<dbReference type="PROSITE" id="PS00598">
    <property type="entry name" value="CHROMO_1"/>
    <property type="match status" value="1"/>
</dbReference>
<feature type="domain" description="Chromo" evidence="4">
    <location>
        <begin position="22"/>
        <end position="74"/>
    </location>
</feature>
<dbReference type="OrthoDB" id="433924at2759"/>
<dbReference type="GO" id="GO:0040029">
    <property type="term" value="P:epigenetic regulation of gene expression"/>
    <property type="evidence" value="ECO:0007669"/>
    <property type="project" value="UniProtKB-ARBA"/>
</dbReference>
<dbReference type="PANTHER" id="PTHR22812">
    <property type="entry name" value="CHROMOBOX PROTEIN"/>
    <property type="match status" value="1"/>
</dbReference>
<name>S9X3V0_SCHCR</name>
<dbReference type="GO" id="GO:0005634">
    <property type="term" value="C:nucleus"/>
    <property type="evidence" value="ECO:0007669"/>
    <property type="project" value="UniProtKB-SubCell"/>
</dbReference>
<evidence type="ECO:0000313" key="5">
    <source>
        <dbReference type="EMBL" id="EPY51782.1"/>
    </source>
</evidence>
<dbReference type="EMBL" id="KE546990">
    <property type="protein sequence ID" value="EPY51782.1"/>
    <property type="molecule type" value="Genomic_DNA"/>
</dbReference>
<dbReference type="InterPro" id="IPR035979">
    <property type="entry name" value="RBD_domain_sf"/>
</dbReference>
<dbReference type="AlphaFoldDB" id="S9X3V0"/>
<dbReference type="PROSITE" id="PS50013">
    <property type="entry name" value="CHROMO_2"/>
    <property type="match status" value="1"/>
</dbReference>
<dbReference type="CDD" id="cd18636">
    <property type="entry name" value="CD_Chp1_like"/>
    <property type="match status" value="1"/>
</dbReference>
<reference evidence="5 6" key="1">
    <citation type="journal article" date="2011" name="Science">
        <title>Comparative functional genomics of the fission yeasts.</title>
        <authorList>
            <person name="Rhind N."/>
            <person name="Chen Z."/>
            <person name="Yassour M."/>
            <person name="Thompson D.A."/>
            <person name="Haas B.J."/>
            <person name="Habib N."/>
            <person name="Wapinski I."/>
            <person name="Roy S."/>
            <person name="Lin M.F."/>
            <person name="Heiman D.I."/>
            <person name="Young S.K."/>
            <person name="Furuya K."/>
            <person name="Guo Y."/>
            <person name="Pidoux A."/>
            <person name="Chen H.M."/>
            <person name="Robbertse B."/>
            <person name="Goldberg J.M."/>
            <person name="Aoki K."/>
            <person name="Bayne E.H."/>
            <person name="Berlin A.M."/>
            <person name="Desjardins C.A."/>
            <person name="Dobbs E."/>
            <person name="Dukaj L."/>
            <person name="Fan L."/>
            <person name="FitzGerald M.G."/>
            <person name="French C."/>
            <person name="Gujja S."/>
            <person name="Hansen K."/>
            <person name="Keifenheim D."/>
            <person name="Levin J.Z."/>
            <person name="Mosher R.A."/>
            <person name="Mueller C.A."/>
            <person name="Pfiffner J."/>
            <person name="Priest M."/>
            <person name="Russ C."/>
            <person name="Smialowska A."/>
            <person name="Swoboda P."/>
            <person name="Sykes S.M."/>
            <person name="Vaughn M."/>
            <person name="Vengrova S."/>
            <person name="Yoder R."/>
            <person name="Zeng Q."/>
            <person name="Allshire R."/>
            <person name="Baulcombe D."/>
            <person name="Birren B.W."/>
            <person name="Brown W."/>
            <person name="Ekwall K."/>
            <person name="Kellis M."/>
            <person name="Leatherwood J."/>
            <person name="Levin H."/>
            <person name="Margalit H."/>
            <person name="Martienssen R."/>
            <person name="Nieduszynski C.A."/>
            <person name="Spatafora J.W."/>
            <person name="Friedman N."/>
            <person name="Dalgaard J.Z."/>
            <person name="Baumann P."/>
            <person name="Niki H."/>
            <person name="Regev A."/>
            <person name="Nusbaum C."/>
        </authorList>
    </citation>
    <scope>NUCLEOTIDE SEQUENCE [LARGE SCALE GENOMIC DNA]</scope>
    <source>
        <strain evidence="6">OY26 / ATCC MYA-4695 / CBS 11777 / NBRC 106824 / NRRL Y48691</strain>
    </source>
</reference>
<dbReference type="InterPro" id="IPR023779">
    <property type="entry name" value="Chromodomain_CS"/>
</dbReference>
<dbReference type="SUPFAM" id="SSF54928">
    <property type="entry name" value="RNA-binding domain, RBD"/>
    <property type="match status" value="1"/>
</dbReference>
<dbReference type="GO" id="GO:0003676">
    <property type="term" value="F:nucleic acid binding"/>
    <property type="evidence" value="ECO:0007669"/>
    <property type="project" value="InterPro"/>
</dbReference>
<dbReference type="InterPro" id="IPR023780">
    <property type="entry name" value="Chromo_domain"/>
</dbReference>
<keyword evidence="6" id="KW-1185">Reference proteome</keyword>
<dbReference type="SMART" id="SM00298">
    <property type="entry name" value="CHROMO"/>
    <property type="match status" value="1"/>
</dbReference>
<feature type="compositionally biased region" description="Polar residues" evidence="3">
    <location>
        <begin position="167"/>
        <end position="183"/>
    </location>
</feature>
<dbReference type="RefSeq" id="XP_013023168.1">
    <property type="nucleotide sequence ID" value="XM_013167714.1"/>
</dbReference>
<dbReference type="Proteomes" id="UP000015464">
    <property type="component" value="Unassembled WGS sequence"/>
</dbReference>
<keyword evidence="2" id="KW-0539">Nucleus</keyword>
<dbReference type="HOGENOM" id="CLU_592052_0_0_1"/>
<feature type="compositionally biased region" description="Polar residues" evidence="3">
    <location>
        <begin position="204"/>
        <end position="217"/>
    </location>
</feature>
<protein>
    <submittedName>
        <fullName evidence="5">Chromodomain protein Chp1</fullName>
    </submittedName>
</protein>
<sequence>MANSRKSVKHSRSERNVEPDVYEVERILADRINNFGENEYYIKWTGYDSYDNTWEPEENLIGASMALKDWQKRKGLVAAGLLQPYNVDENEQKKVQREENLLLKERKQEEGGKYPLDLNLNTNEPLSSLSKPAAKSRRKSKTKSDLKPKAPRIILSEKRVTKRRLSHQQPEESGNEQTLSQLSNEKKKKSDDQVSLSDSDLPSAFQSESYLDSPSLSHMGNSGIYDKNAYSQGHPIGSPTSTSSIAALCKESTPPPSSSTCLSILDQRSPSLNHSCSNSSVSDHFYSSYLEQSPTPTSISRINKADPSVSSHTIVISEIAKTTAEEDILSYFAFIPSKLDVRFCKDQDSSKNDIAYVKFDSADYARIAYGKGHPSWRIALVKDDVYSTFSDPLQDKKSLETFSSSKVSKGRLKSTLKPSKYKSASPRKPKNELKVLGSRWTTINNIWQEMPKTDATCQIKYH</sequence>
<gene>
    <name evidence="5" type="ORF">SPOG_00205</name>
</gene>
<dbReference type="SUPFAM" id="SSF54160">
    <property type="entry name" value="Chromo domain-like"/>
    <property type="match status" value="1"/>
</dbReference>
<evidence type="ECO:0000256" key="1">
    <source>
        <dbReference type="ARBA" id="ARBA00004123"/>
    </source>
</evidence>
<dbReference type="InterPro" id="IPR000953">
    <property type="entry name" value="Chromo/chromo_shadow_dom"/>
</dbReference>
<feature type="region of interest" description="Disordered" evidence="3">
    <location>
        <begin position="103"/>
        <end position="217"/>
    </location>
</feature>
<dbReference type="OMA" id="MALKDWQ"/>
<comment type="subcellular location">
    <subcellularLocation>
        <location evidence="1">Nucleus</location>
    </subcellularLocation>
</comment>
<feature type="compositionally biased region" description="Basic and acidic residues" evidence="3">
    <location>
        <begin position="103"/>
        <end position="112"/>
    </location>
</feature>
<dbReference type="eggNOG" id="KOG1911">
    <property type="taxonomic scope" value="Eukaryota"/>
</dbReference>